<organism evidence="1 2">
    <name type="scientific">Streptomyces andamanensis</name>
    <dbReference type="NCBI Taxonomy" id="1565035"/>
    <lineage>
        <taxon>Bacteria</taxon>
        <taxon>Bacillati</taxon>
        <taxon>Actinomycetota</taxon>
        <taxon>Actinomycetes</taxon>
        <taxon>Kitasatosporales</taxon>
        <taxon>Streptomycetaceae</taxon>
        <taxon>Streptomyces</taxon>
    </lineage>
</organism>
<dbReference type="Gene3D" id="2.160.20.80">
    <property type="entry name" value="E3 ubiquitin-protein ligase SopA"/>
    <property type="match status" value="1"/>
</dbReference>
<dbReference type="EMBL" id="JBHSDP010000027">
    <property type="protein sequence ID" value="MFC4331614.1"/>
    <property type="molecule type" value="Genomic_DNA"/>
</dbReference>
<protein>
    <submittedName>
        <fullName evidence="1">Pentapeptide repeat-containing protein</fullName>
    </submittedName>
</protein>
<gene>
    <name evidence="1" type="ORF">ACFPC0_28345</name>
</gene>
<dbReference type="InterPro" id="IPR001646">
    <property type="entry name" value="5peptide_repeat"/>
</dbReference>
<comment type="caution">
    <text evidence="1">The sequence shown here is derived from an EMBL/GenBank/DDBJ whole genome shotgun (WGS) entry which is preliminary data.</text>
</comment>
<evidence type="ECO:0000313" key="2">
    <source>
        <dbReference type="Proteomes" id="UP001595824"/>
    </source>
</evidence>
<name>A0ABV8TLN3_9ACTN</name>
<dbReference type="RefSeq" id="WP_381743922.1">
    <property type="nucleotide sequence ID" value="NZ_JBHSDP010000027.1"/>
</dbReference>
<proteinExistence type="predicted"/>
<sequence length="74" mass="7582">MTGSSLVQVELDDAVRREAVLDGADLAKASLCDVDVMRAACRGARFMGSALPAVDFRSADLSGAVLVRVVASAG</sequence>
<dbReference type="SUPFAM" id="SSF141571">
    <property type="entry name" value="Pentapeptide repeat-like"/>
    <property type="match status" value="1"/>
</dbReference>
<keyword evidence="2" id="KW-1185">Reference proteome</keyword>
<reference evidence="2" key="1">
    <citation type="journal article" date="2019" name="Int. J. Syst. Evol. Microbiol.">
        <title>The Global Catalogue of Microorganisms (GCM) 10K type strain sequencing project: providing services to taxonomists for standard genome sequencing and annotation.</title>
        <authorList>
            <consortium name="The Broad Institute Genomics Platform"/>
            <consortium name="The Broad Institute Genome Sequencing Center for Infectious Disease"/>
            <person name="Wu L."/>
            <person name="Ma J."/>
        </authorList>
    </citation>
    <scope>NUCLEOTIDE SEQUENCE [LARGE SCALE GENOMIC DNA]</scope>
    <source>
        <strain evidence="2">PCU 347</strain>
    </source>
</reference>
<dbReference type="Pfam" id="PF00805">
    <property type="entry name" value="Pentapeptide"/>
    <property type="match status" value="1"/>
</dbReference>
<evidence type="ECO:0000313" key="1">
    <source>
        <dbReference type="EMBL" id="MFC4331614.1"/>
    </source>
</evidence>
<dbReference type="Proteomes" id="UP001595824">
    <property type="component" value="Unassembled WGS sequence"/>
</dbReference>
<accession>A0ABV8TLN3</accession>